<evidence type="ECO:0000256" key="4">
    <source>
        <dbReference type="ARBA" id="ARBA00022833"/>
    </source>
</evidence>
<dbReference type="InterPro" id="IPR002219">
    <property type="entry name" value="PKC_DAG/PE"/>
</dbReference>
<evidence type="ECO:0000259" key="5">
    <source>
        <dbReference type="PROSITE" id="PS50081"/>
    </source>
</evidence>
<dbReference type="PROSITE" id="PS00028">
    <property type="entry name" value="ZINC_FINGER_C2H2_1"/>
    <property type="match status" value="1"/>
</dbReference>
<dbReference type="InterPro" id="IPR046349">
    <property type="entry name" value="C1-like_sf"/>
</dbReference>
<reference evidence="7" key="1">
    <citation type="submission" date="2013-09" db="EMBL/GenBank/DDBJ databases">
        <title>Corchorus olitorius genome sequencing.</title>
        <authorList>
            <person name="Alam M."/>
            <person name="Haque M.S."/>
            <person name="Islam M.S."/>
            <person name="Emdad E.M."/>
            <person name="Islam M.M."/>
            <person name="Ahmed B."/>
            <person name="Halim A."/>
            <person name="Hossen Q.M.M."/>
            <person name="Hossain M.Z."/>
            <person name="Ahmed R."/>
            <person name="Khan M.M."/>
            <person name="Islam R."/>
            <person name="Rashid M.M."/>
            <person name="Khan S.A."/>
            <person name="Rahman M.S."/>
            <person name="Alam M."/>
            <person name="Yahiya A.S."/>
            <person name="Khan M.S."/>
            <person name="Azam M.S."/>
            <person name="Haque T."/>
            <person name="Lashkar M.Z.H."/>
            <person name="Akhand A.I."/>
            <person name="Morshed G."/>
            <person name="Roy S."/>
            <person name="Uddin K.S."/>
            <person name="Rabeya T."/>
            <person name="Hossain A.S."/>
            <person name="Chowdhury A."/>
            <person name="Snigdha A.R."/>
            <person name="Mortoza M.S."/>
            <person name="Matin S.A."/>
            <person name="Hoque S.M.E."/>
            <person name="Islam M.K."/>
            <person name="Roy D.K."/>
            <person name="Haider R."/>
            <person name="Moosa M.M."/>
            <person name="Elias S.M."/>
            <person name="Hasan A.M."/>
            <person name="Jahan S."/>
            <person name="Shafiuddin M."/>
            <person name="Mahmood N."/>
            <person name="Shommy N.S."/>
        </authorList>
    </citation>
    <scope>NUCLEOTIDE SEQUENCE [LARGE SCALE GENOMIC DNA]</scope>
    <source>
        <strain evidence="7">cv. O-4</strain>
    </source>
</reference>
<name>A0A1R3JNY0_9ROSI</name>
<dbReference type="InterPro" id="IPR004146">
    <property type="entry name" value="DC1"/>
</dbReference>
<dbReference type="InterPro" id="IPR001965">
    <property type="entry name" value="Znf_PHD"/>
</dbReference>
<accession>A0A1R3JNY0</accession>
<dbReference type="PANTHER" id="PTHR32410">
    <property type="entry name" value="CYSTEINE/HISTIDINE-RICH C1 DOMAIN FAMILY PROTEIN"/>
    <property type="match status" value="1"/>
</dbReference>
<dbReference type="InterPro" id="IPR019786">
    <property type="entry name" value="Zinc_finger_PHD-type_CS"/>
</dbReference>
<keyword evidence="3" id="KW-0863">Zinc-finger</keyword>
<dbReference type="OrthoDB" id="938199at2759"/>
<feature type="domain" description="Phorbol-ester/DAG-type" evidence="5">
    <location>
        <begin position="344"/>
        <end position="399"/>
    </location>
</feature>
<feature type="domain" description="Phorbol-ester/DAG-type" evidence="5">
    <location>
        <begin position="293"/>
        <end position="340"/>
    </location>
</feature>
<protein>
    <submittedName>
        <fullName evidence="6">Zinc finger, PHD-type</fullName>
    </submittedName>
</protein>
<comment type="caution">
    <text evidence="6">The sequence shown here is derived from an EMBL/GenBank/DDBJ whole genome shotgun (WGS) entry which is preliminary data.</text>
</comment>
<dbReference type="GO" id="GO:0008270">
    <property type="term" value="F:zinc ion binding"/>
    <property type="evidence" value="ECO:0007669"/>
    <property type="project" value="UniProtKB-KW"/>
</dbReference>
<dbReference type="Pfam" id="PF03107">
    <property type="entry name" value="C1_2"/>
    <property type="match status" value="5"/>
</dbReference>
<keyword evidence="1" id="KW-0479">Metal-binding</keyword>
<dbReference type="SMART" id="SM00109">
    <property type="entry name" value="C1"/>
    <property type="match status" value="6"/>
</dbReference>
<organism evidence="6 7">
    <name type="scientific">Corchorus olitorius</name>
    <dbReference type="NCBI Taxonomy" id="93759"/>
    <lineage>
        <taxon>Eukaryota</taxon>
        <taxon>Viridiplantae</taxon>
        <taxon>Streptophyta</taxon>
        <taxon>Embryophyta</taxon>
        <taxon>Tracheophyta</taxon>
        <taxon>Spermatophyta</taxon>
        <taxon>Magnoliopsida</taxon>
        <taxon>eudicotyledons</taxon>
        <taxon>Gunneridae</taxon>
        <taxon>Pentapetalae</taxon>
        <taxon>rosids</taxon>
        <taxon>malvids</taxon>
        <taxon>Malvales</taxon>
        <taxon>Malvaceae</taxon>
        <taxon>Grewioideae</taxon>
        <taxon>Apeibeae</taxon>
        <taxon>Corchorus</taxon>
    </lineage>
</organism>
<dbReference type="InterPro" id="IPR013087">
    <property type="entry name" value="Znf_C2H2_type"/>
</dbReference>
<dbReference type="EMBL" id="AWUE01015649">
    <property type="protein sequence ID" value="OMO96450.1"/>
    <property type="molecule type" value="Genomic_DNA"/>
</dbReference>
<evidence type="ECO:0000256" key="1">
    <source>
        <dbReference type="ARBA" id="ARBA00022723"/>
    </source>
</evidence>
<evidence type="ECO:0000256" key="3">
    <source>
        <dbReference type="ARBA" id="ARBA00022771"/>
    </source>
</evidence>
<keyword evidence="7" id="KW-1185">Reference proteome</keyword>
<keyword evidence="4" id="KW-0862">Zinc</keyword>
<dbReference type="PANTHER" id="PTHR32410:SF165">
    <property type="entry name" value="C1 DOMAIN FAMILY PROTEIN, PUTATIVE-RELATED"/>
    <property type="match status" value="1"/>
</dbReference>
<dbReference type="PROSITE" id="PS01359">
    <property type="entry name" value="ZF_PHD_1"/>
    <property type="match status" value="1"/>
</dbReference>
<dbReference type="AlphaFoldDB" id="A0A1R3JNY0"/>
<evidence type="ECO:0000313" key="7">
    <source>
        <dbReference type="Proteomes" id="UP000187203"/>
    </source>
</evidence>
<proteinExistence type="predicted"/>
<sequence>MARQYLVKHEHPLVFQEGIRSKLLERLGGIQLGYYERQRMTECRECLEPILEGPGFMCEYCGVGFHKKCAERPHQIFNHPFHGRYHDLFLKNYGDTDWICTFCGEACEKSFYGCKFSDAQIHYTIEAEIIGGRRKSPFLSYGYEYDTDCKKFYLHTDCALLPRYDYLARKPVQHKHKDHHHPLAFVQIEKPLLKKACNSCSECLMGCIFVCVECQFYLHIDCALGLADKINHPCHRKHHLTLHIVTELKLVYCKICQTIDKRSLFYRCSPCNFDLHTECVSSPSHVIDNGSHEHPFTCLLRQQSFVCDACGTQGDGAAYQCLTCNLLVHKKCISLPRTFKITRHHHLLSHNYFLEEKDFQSWECKICHEKVNSEHGSYSCSDCNYVVHVNCAKKKEDSDGLVEAKNKDVKKSNDRSVLLLDESTPFIVIKKEHSTESVVMIYLSRMLNSILIRDEVGDDEFQPRMKSLNSRHDLIGDDGSDEEHEISMKRRHLILRAVLPILRLSHTGDYELDGHKIAMRMRHFNRTLNSMLRDQIGNDQLDRKHKRAMKIRLFSRVLNLILRDDNAEEELDEEHKIAMKLRLSSRVLSLILKDENGDDEPDEELKTIMVFRHFSDVLVSMLNYQNRNSKLGKGYRFMVTFNHVLHSILGDQSRDNKVLDEGDKEGLKIILLCCVLDSILRDNIGEDTPRLHKRSISLSHDLIGEDEIGDRIIRYLSQVLDSTLRDLKDLIGDERKIDIKMRLFNHVLKSILKDQIADDELTEEHKIFMKVEHFSNVLAILLAQSRDNELHEEHQIAMKMRRFSLLLKSILRDEIGDDVFKPRMESFSDLIGDDEFEVGQKIATVIRHFSHVHDLNHSLILSHEIGQDACCHSCMLSISRPLFYGCSDCGFFLHKSCAELPRQKYHWLHKHRLTLYSDTIFKCNWCYHECSGFSYYCRECDVNLCLSCEGISEDRTSHPGHQHPLFFYEKQEGKCNGCGNHMDYVFKCKSCSFALDIQCLTLPHSVRYKSDPHPLTLTYHDHDDNLFRHYCDICEGERDPNLWYYHCAICETSVHPKCALGNHPFIKPGGYYRDKHPHLLKFVKKVYYYPKCFSCGQHCLDLALECAEFGCNYIVHWECIKPIWLCLEGKMGTRGEWSGK</sequence>
<dbReference type="SUPFAM" id="SSF57889">
    <property type="entry name" value="Cysteine-rich domain"/>
    <property type="match status" value="6"/>
</dbReference>
<dbReference type="PROSITE" id="PS50081">
    <property type="entry name" value="ZF_DAG_PE_2"/>
    <property type="match status" value="2"/>
</dbReference>
<evidence type="ECO:0000256" key="2">
    <source>
        <dbReference type="ARBA" id="ARBA00022737"/>
    </source>
</evidence>
<dbReference type="SMART" id="SM00249">
    <property type="entry name" value="PHD"/>
    <property type="match status" value="3"/>
</dbReference>
<dbReference type="Proteomes" id="UP000187203">
    <property type="component" value="Unassembled WGS sequence"/>
</dbReference>
<keyword evidence="2" id="KW-0677">Repeat</keyword>
<evidence type="ECO:0000313" key="6">
    <source>
        <dbReference type="EMBL" id="OMO96450.1"/>
    </source>
</evidence>
<gene>
    <name evidence="6" type="ORF">COLO4_15272</name>
</gene>
<dbReference type="STRING" id="93759.A0A1R3JNY0"/>
<dbReference type="InterPro" id="IPR053192">
    <property type="entry name" value="Vacuole_Formation_Reg"/>
</dbReference>